<accession>W4VDP9</accession>
<reference evidence="2 3" key="1">
    <citation type="journal article" date="2014" name="Genome Announc.">
        <title>Draft Genome Sequence of the Boron-Tolerant and Moderately Halotolerant Bacterium Gracilibacillus boraciitolerans JCM 21714T.</title>
        <authorList>
            <person name="Ahmed I."/>
            <person name="Oshima K."/>
            <person name="Suda W."/>
            <person name="Kitamura K."/>
            <person name="Iida T."/>
            <person name="Ohmori Y."/>
            <person name="Fujiwara T."/>
            <person name="Hattori M."/>
            <person name="Ohkuma M."/>
        </authorList>
    </citation>
    <scope>NUCLEOTIDE SEQUENCE [LARGE SCALE GENOMIC DNA]</scope>
    <source>
        <strain evidence="2 3">JCM 21714</strain>
    </source>
</reference>
<keyword evidence="1" id="KW-0472">Membrane</keyword>
<dbReference type="eggNOG" id="COG2339">
    <property type="taxonomic scope" value="Bacteria"/>
</dbReference>
<name>W4VDP9_9BACI</name>
<dbReference type="Proteomes" id="UP000019102">
    <property type="component" value="Unassembled WGS sequence"/>
</dbReference>
<keyword evidence="3" id="KW-1185">Reference proteome</keyword>
<keyword evidence="1" id="KW-0812">Transmembrane</keyword>
<dbReference type="AlphaFoldDB" id="W4VDP9"/>
<dbReference type="STRING" id="1298598.JCM21714_290"/>
<protein>
    <submittedName>
        <fullName evidence="2">Uncharacterized protein</fullName>
    </submittedName>
</protein>
<proteinExistence type="predicted"/>
<evidence type="ECO:0000313" key="3">
    <source>
        <dbReference type="Proteomes" id="UP000019102"/>
    </source>
</evidence>
<feature type="transmembrane region" description="Helical" evidence="1">
    <location>
        <begin position="30"/>
        <end position="50"/>
    </location>
</feature>
<dbReference type="EMBL" id="BAVS01000001">
    <property type="protein sequence ID" value="GAE91342.1"/>
    <property type="molecule type" value="Genomic_DNA"/>
</dbReference>
<organism evidence="2 3">
    <name type="scientific">Gracilibacillus boraciitolerans JCM 21714</name>
    <dbReference type="NCBI Taxonomy" id="1298598"/>
    <lineage>
        <taxon>Bacteria</taxon>
        <taxon>Bacillati</taxon>
        <taxon>Bacillota</taxon>
        <taxon>Bacilli</taxon>
        <taxon>Bacillales</taxon>
        <taxon>Bacillaceae</taxon>
        <taxon>Gracilibacillus</taxon>
    </lineage>
</organism>
<evidence type="ECO:0000313" key="2">
    <source>
        <dbReference type="EMBL" id="GAE91342.1"/>
    </source>
</evidence>
<keyword evidence="1" id="KW-1133">Transmembrane helix</keyword>
<evidence type="ECO:0000256" key="1">
    <source>
        <dbReference type="SAM" id="Phobius"/>
    </source>
</evidence>
<sequence length="74" mass="8661">MFALISVSIAPAFALLSFFYLKDEYELEPIFSIFRTFLYGALLVFPIMFIQYTFNEEGIAQTVFLQSFFCVRSF</sequence>
<comment type="caution">
    <text evidence="2">The sequence shown here is derived from an EMBL/GenBank/DDBJ whole genome shotgun (WGS) entry which is preliminary data.</text>
</comment>
<dbReference type="MEROPS" id="M82.001"/>
<gene>
    <name evidence="2" type="ORF">JCM21714_290</name>
</gene>